<dbReference type="GO" id="GO:0000155">
    <property type="term" value="F:phosphorelay sensor kinase activity"/>
    <property type="evidence" value="ECO:0007669"/>
    <property type="project" value="InterPro"/>
</dbReference>
<evidence type="ECO:0000259" key="8">
    <source>
        <dbReference type="PROSITE" id="PS50109"/>
    </source>
</evidence>
<dbReference type="InterPro" id="IPR036890">
    <property type="entry name" value="HATPase_C_sf"/>
</dbReference>
<evidence type="ECO:0000256" key="3">
    <source>
        <dbReference type="ARBA" id="ARBA00022553"/>
    </source>
</evidence>
<dbReference type="Gene3D" id="3.30.565.10">
    <property type="entry name" value="Histidine kinase-like ATPase, C-terminal domain"/>
    <property type="match status" value="1"/>
</dbReference>
<dbReference type="PANTHER" id="PTHR42878:SF15">
    <property type="entry name" value="BACTERIOPHYTOCHROME"/>
    <property type="match status" value="1"/>
</dbReference>
<keyword evidence="11" id="KW-1185">Reference proteome</keyword>
<dbReference type="Proteomes" id="UP001144372">
    <property type="component" value="Unassembled WGS sequence"/>
</dbReference>
<comment type="catalytic activity">
    <reaction evidence="1">
        <text>ATP + protein L-histidine = ADP + protein N-phospho-L-histidine.</text>
        <dbReference type="EC" id="2.7.13.3"/>
    </reaction>
</comment>
<feature type="coiled-coil region" evidence="6">
    <location>
        <begin position="303"/>
        <end position="330"/>
    </location>
</feature>
<evidence type="ECO:0000256" key="4">
    <source>
        <dbReference type="ARBA" id="ARBA00022679"/>
    </source>
</evidence>
<evidence type="ECO:0000256" key="5">
    <source>
        <dbReference type="ARBA" id="ARBA00022777"/>
    </source>
</evidence>
<keyword evidence="7" id="KW-1133">Transmembrane helix</keyword>
<dbReference type="PROSITE" id="PS50109">
    <property type="entry name" value="HIS_KIN"/>
    <property type="match status" value="1"/>
</dbReference>
<dbReference type="SUPFAM" id="SSF47384">
    <property type="entry name" value="Homodimeric domain of signal transducing histidine kinase"/>
    <property type="match status" value="1"/>
</dbReference>
<feature type="domain" description="Histidine kinase" evidence="8">
    <location>
        <begin position="337"/>
        <end position="554"/>
    </location>
</feature>
<dbReference type="InterPro" id="IPR003594">
    <property type="entry name" value="HATPase_dom"/>
</dbReference>
<evidence type="ECO:0000313" key="10">
    <source>
        <dbReference type="EMBL" id="GLI32976.1"/>
    </source>
</evidence>
<dbReference type="Pfam" id="PF02518">
    <property type="entry name" value="HATPase_c"/>
    <property type="match status" value="1"/>
</dbReference>
<dbReference type="EC" id="2.7.13.3" evidence="2"/>
<dbReference type="GO" id="GO:0030295">
    <property type="term" value="F:protein kinase activator activity"/>
    <property type="evidence" value="ECO:0007669"/>
    <property type="project" value="TreeGrafter"/>
</dbReference>
<feature type="transmembrane region" description="Helical" evidence="7">
    <location>
        <begin position="262"/>
        <end position="283"/>
    </location>
</feature>
<keyword evidence="3" id="KW-0597">Phosphoprotein</keyword>
<dbReference type="InterPro" id="IPR004358">
    <property type="entry name" value="Sig_transdc_His_kin-like_C"/>
</dbReference>
<dbReference type="SMART" id="SM01079">
    <property type="entry name" value="CHASE"/>
    <property type="match status" value="1"/>
</dbReference>
<dbReference type="EMBL" id="BSDR01000001">
    <property type="protein sequence ID" value="GLI32976.1"/>
    <property type="molecule type" value="Genomic_DNA"/>
</dbReference>
<dbReference type="PANTHER" id="PTHR42878">
    <property type="entry name" value="TWO-COMPONENT HISTIDINE KINASE"/>
    <property type="match status" value="1"/>
</dbReference>
<reference evidence="10" key="1">
    <citation type="submission" date="2022-12" db="EMBL/GenBank/DDBJ databases">
        <title>Reference genome sequencing for broad-spectrum identification of bacterial and archaeal isolates by mass spectrometry.</title>
        <authorList>
            <person name="Sekiguchi Y."/>
            <person name="Tourlousse D.M."/>
        </authorList>
    </citation>
    <scope>NUCLEOTIDE SEQUENCE</scope>
    <source>
        <strain evidence="10">ASRB1</strain>
    </source>
</reference>
<dbReference type="SMART" id="SM00388">
    <property type="entry name" value="HisKA"/>
    <property type="match status" value="1"/>
</dbReference>
<dbReference type="SMART" id="SM00387">
    <property type="entry name" value="HATPase_c"/>
    <property type="match status" value="1"/>
</dbReference>
<dbReference type="SUPFAM" id="SSF55874">
    <property type="entry name" value="ATPase domain of HSP90 chaperone/DNA topoisomerase II/histidine kinase"/>
    <property type="match status" value="1"/>
</dbReference>
<dbReference type="PRINTS" id="PR00344">
    <property type="entry name" value="BCTRLSENSOR"/>
</dbReference>
<evidence type="ECO:0000256" key="6">
    <source>
        <dbReference type="SAM" id="Coils"/>
    </source>
</evidence>
<dbReference type="GO" id="GO:0007234">
    <property type="term" value="P:osmosensory signaling via phosphorelay pathway"/>
    <property type="evidence" value="ECO:0007669"/>
    <property type="project" value="TreeGrafter"/>
</dbReference>
<organism evidence="10 11">
    <name type="scientific">Desulforhabdus amnigena</name>
    <dbReference type="NCBI Taxonomy" id="40218"/>
    <lineage>
        <taxon>Bacteria</taxon>
        <taxon>Pseudomonadati</taxon>
        <taxon>Thermodesulfobacteriota</taxon>
        <taxon>Syntrophobacteria</taxon>
        <taxon>Syntrophobacterales</taxon>
        <taxon>Syntrophobacteraceae</taxon>
        <taxon>Desulforhabdus</taxon>
    </lineage>
</organism>
<comment type="caution">
    <text evidence="10">The sequence shown here is derived from an EMBL/GenBank/DDBJ whole genome shotgun (WGS) entry which is preliminary data.</text>
</comment>
<keyword evidence="7" id="KW-0472">Membrane</keyword>
<evidence type="ECO:0000256" key="1">
    <source>
        <dbReference type="ARBA" id="ARBA00000085"/>
    </source>
</evidence>
<proteinExistence type="predicted"/>
<dbReference type="InterPro" id="IPR005467">
    <property type="entry name" value="His_kinase_dom"/>
</dbReference>
<dbReference type="FunFam" id="3.30.565.10:FF:000006">
    <property type="entry name" value="Sensor histidine kinase WalK"/>
    <property type="match status" value="1"/>
</dbReference>
<dbReference type="Gene3D" id="1.10.287.130">
    <property type="match status" value="1"/>
</dbReference>
<keyword evidence="6" id="KW-0175">Coiled coil</keyword>
<dbReference type="Pfam" id="PF00512">
    <property type="entry name" value="HisKA"/>
    <property type="match status" value="1"/>
</dbReference>
<dbReference type="InterPro" id="IPR036097">
    <property type="entry name" value="HisK_dim/P_sf"/>
</dbReference>
<dbReference type="PROSITE" id="PS50839">
    <property type="entry name" value="CHASE"/>
    <property type="match status" value="1"/>
</dbReference>
<accession>A0A9W6FTD4</accession>
<dbReference type="CDD" id="cd00082">
    <property type="entry name" value="HisKA"/>
    <property type="match status" value="1"/>
</dbReference>
<keyword evidence="5" id="KW-0418">Kinase</keyword>
<keyword evidence="4" id="KW-0808">Transferase</keyword>
<dbReference type="InterPro" id="IPR050351">
    <property type="entry name" value="BphY/WalK/GraS-like"/>
</dbReference>
<feature type="domain" description="CHASE" evidence="9">
    <location>
        <begin position="109"/>
        <end position="194"/>
    </location>
</feature>
<evidence type="ECO:0000256" key="7">
    <source>
        <dbReference type="SAM" id="Phobius"/>
    </source>
</evidence>
<dbReference type="RefSeq" id="WP_281791993.1">
    <property type="nucleotide sequence ID" value="NZ_BSDR01000001.1"/>
</dbReference>
<dbReference type="AlphaFoldDB" id="A0A9W6FTD4"/>
<evidence type="ECO:0000313" key="11">
    <source>
        <dbReference type="Proteomes" id="UP001144372"/>
    </source>
</evidence>
<evidence type="ECO:0000259" key="9">
    <source>
        <dbReference type="PROSITE" id="PS50839"/>
    </source>
</evidence>
<keyword evidence="7" id="KW-0812">Transmembrane</keyword>
<name>A0A9W6FTD4_9BACT</name>
<protein>
    <recommendedName>
        <fullName evidence="2">histidine kinase</fullName>
        <ecNumber evidence="2">2.7.13.3</ecNumber>
    </recommendedName>
</protein>
<dbReference type="GO" id="GO:0000156">
    <property type="term" value="F:phosphorelay response regulator activity"/>
    <property type="evidence" value="ECO:0007669"/>
    <property type="project" value="TreeGrafter"/>
</dbReference>
<sequence length="555" mass="62986">MSFRGLKSFLSLIAFVFFATLTILLWQAQNQHERQVLMHLTETTAEQLRIRIEGFVNARIASLELLADRWVERQPPDFSQQRFLTFSNALFRHYPGFTAINWIDPEGYIRWVFPKEENAEKQGKNISAYGNAAYIATIERARNELQYALTPCMELFEGGTGFEILVPLVHDGRIQGYIDGVFQLKRLLDVAVSREIFSAFDLVISEGGHIIYPSMDKCDPASPDYDMKIPRIVKQVNLGGKIWNIQLAPTATLYTPSLVPNFPFLAFGLALSAGLAILLHLLLHRMELYRESRDTALYEIKERKKVEEALRENEKKLKETLDELSAANVEMESFVYTVSHDLKTPIVTIEGFIGALREDFGQVLAGDADKYLKYMSDAALKMESLINDLLNLSRIGRVTEKKTVFPFGTVVKGAIKLLQPQIDARGIEVHVQEDLPEVFGEKKRITQVVDNFLSNAVKYIGKDNPSPRIDVGCNEENGQKVFYFRDNGIGIEEMYFNKIFQIFQRLPAAKRAGDGTGMGLTIVKRIIEYHGGRIWLSSEPGKGTTFFFTLKDKDV</sequence>
<evidence type="ECO:0000256" key="2">
    <source>
        <dbReference type="ARBA" id="ARBA00012438"/>
    </source>
</evidence>
<gene>
    <name evidence="10" type="ORF">DAMNIGENAA_04090</name>
</gene>
<dbReference type="InterPro" id="IPR003661">
    <property type="entry name" value="HisK_dim/P_dom"/>
</dbReference>
<dbReference type="InterPro" id="IPR006189">
    <property type="entry name" value="CHASE_dom"/>
</dbReference>